<dbReference type="PROSITE" id="PS50109">
    <property type="entry name" value="HIS_KIN"/>
    <property type="match status" value="1"/>
</dbReference>
<feature type="compositionally biased region" description="Basic and acidic residues" evidence="3">
    <location>
        <begin position="621"/>
        <end position="631"/>
    </location>
</feature>
<feature type="domain" description="Histidine kinase" evidence="4">
    <location>
        <begin position="519"/>
        <end position="747"/>
    </location>
</feature>
<evidence type="ECO:0000313" key="7">
    <source>
        <dbReference type="Proteomes" id="UP001595420"/>
    </source>
</evidence>
<dbReference type="InterPro" id="IPR003594">
    <property type="entry name" value="HATPase_dom"/>
</dbReference>
<dbReference type="CDD" id="cd00088">
    <property type="entry name" value="HPT"/>
    <property type="match status" value="1"/>
</dbReference>
<reference evidence="7" key="1">
    <citation type="journal article" date="2019" name="Int. J. Syst. Evol. Microbiol.">
        <title>The Global Catalogue of Microorganisms (GCM) 10K type strain sequencing project: providing services to taxonomists for standard genome sequencing and annotation.</title>
        <authorList>
            <consortium name="The Broad Institute Genomics Platform"/>
            <consortium name="The Broad Institute Genome Sequencing Center for Infectious Disease"/>
            <person name="Wu L."/>
            <person name="Ma J."/>
        </authorList>
    </citation>
    <scope>NUCLEOTIDE SEQUENCE [LARGE SCALE GENOMIC DNA]</scope>
    <source>
        <strain evidence="7">CGMCC 1.16855</strain>
    </source>
</reference>
<dbReference type="InterPro" id="IPR051315">
    <property type="entry name" value="Bact_Chemotaxis_CheA"/>
</dbReference>
<keyword evidence="7" id="KW-1185">Reference proteome</keyword>
<evidence type="ECO:0000313" key="6">
    <source>
        <dbReference type="EMBL" id="MFC3000070.1"/>
    </source>
</evidence>
<dbReference type="PANTHER" id="PTHR43395:SF8">
    <property type="entry name" value="HISTIDINE KINASE"/>
    <property type="match status" value="1"/>
</dbReference>
<dbReference type="InterPro" id="IPR005467">
    <property type="entry name" value="His_kinase_dom"/>
</dbReference>
<keyword evidence="1" id="KW-0597">Phosphoprotein</keyword>
<evidence type="ECO:0000259" key="4">
    <source>
        <dbReference type="PROSITE" id="PS50109"/>
    </source>
</evidence>
<proteinExistence type="predicted"/>
<dbReference type="Pfam" id="PF01627">
    <property type="entry name" value="Hpt"/>
    <property type="match status" value="1"/>
</dbReference>
<feature type="coiled-coil region" evidence="2">
    <location>
        <begin position="524"/>
        <end position="551"/>
    </location>
</feature>
<dbReference type="SMART" id="SM00260">
    <property type="entry name" value="CheW"/>
    <property type="match status" value="1"/>
</dbReference>
<organism evidence="6 7">
    <name type="scientific">Falsiroseomonas tokyonensis</name>
    <dbReference type="NCBI Taxonomy" id="430521"/>
    <lineage>
        <taxon>Bacteria</taxon>
        <taxon>Pseudomonadati</taxon>
        <taxon>Pseudomonadota</taxon>
        <taxon>Alphaproteobacteria</taxon>
        <taxon>Acetobacterales</taxon>
        <taxon>Roseomonadaceae</taxon>
        <taxon>Falsiroseomonas</taxon>
    </lineage>
</organism>
<comment type="caution">
    <text evidence="6">The sequence shown here is derived from an EMBL/GenBank/DDBJ whole genome shotgun (WGS) entry which is preliminary data.</text>
</comment>
<sequence>MIEDEALWQEFAGESEDHLDAIDRILSAGESDRGAVDRLFRAFHSLKGMSDALGAPGMKNVAHRCEDLLGLARNGRLAVQGAVADGLLAAVDTLRRQRATVLQAHRDVPAPPDLLARLAALAEGGPTAPVAKPAPAAPAPQLGAGAALLGALASRFEAAAPLLAGLVQDRRAEVLREAGELAEAARMLGLARLAAAVERLAQAAGGLAALPALGALRRGLVLLAEQAGEPAGAGPLAGPKGGESVALGPRLAALTLQLEAALAGGDATAAMAGAEEAAEVAAAFGLEGLEHLLLAVGDLADRAADPDAAAILAAQGPAIVERLRNAAEGGLAALRGVAEALPGTDPADPRIPPGFATLLGAEGRRRVIAALEGGRLLVRLRMAIGVPAELEAAVAAALAAEAEVLTSRTVLDGQPPHLDMLLAGPSDFDLLSRALTAADPARRVVLDLAPAETGPAPETPPGRAAPVTMRVRQETIDQIIALETEVRAAALALAEALDDGGATEALAVLGALERRLPPGAARELGGALGRLRQLQETLERTENRLAVGMRRLDDAVMELRVVPVGTLFGRLPRVVRAVAQASGREVELVMEGEDVTIDRSLVELLADPLLHLTRNAVDHGIEPPEEREAAGKPRRGTLRVSAARRTGQVRVRVSEDGRGIDRGRVLARAIDRGLVSPEQAAAMGEEEVHALLFRPGFSTAEAVTETSGRGVGLDVVQDAIRRAGGTVEIASAPGQGTSFTLRLPLTAAVQPVLLVESGGHPYALPAARVEAVLEAGASAGCEVLALDRLVGATGRPPAGGGAIVIVKSGGRSFGLAVDRVQRRTDLLLRPMHPALSALPGIGGVGVLGNGEPVVVLEPDGFAPEVTPG</sequence>
<dbReference type="SMART" id="SM00073">
    <property type="entry name" value="HPT"/>
    <property type="match status" value="1"/>
</dbReference>
<dbReference type="Proteomes" id="UP001595420">
    <property type="component" value="Unassembled WGS sequence"/>
</dbReference>
<dbReference type="InterPro" id="IPR008207">
    <property type="entry name" value="Sig_transdc_His_kin_Hpt_dom"/>
</dbReference>
<dbReference type="EMBL" id="JBHRSB010000002">
    <property type="protein sequence ID" value="MFC3000070.1"/>
    <property type="molecule type" value="Genomic_DNA"/>
</dbReference>
<evidence type="ECO:0000259" key="5">
    <source>
        <dbReference type="PROSITE" id="PS50894"/>
    </source>
</evidence>
<dbReference type="InterPro" id="IPR002545">
    <property type="entry name" value="CheW-lke_dom"/>
</dbReference>
<dbReference type="GO" id="GO:0005524">
    <property type="term" value="F:ATP binding"/>
    <property type="evidence" value="ECO:0007669"/>
    <property type="project" value="UniProtKB-KW"/>
</dbReference>
<dbReference type="RefSeq" id="WP_216836129.1">
    <property type="nucleotide sequence ID" value="NZ_JAFNJS010000002.1"/>
</dbReference>
<feature type="region of interest" description="Disordered" evidence="3">
    <location>
        <begin position="621"/>
        <end position="641"/>
    </location>
</feature>
<dbReference type="SMART" id="SM00387">
    <property type="entry name" value="HATPase_c"/>
    <property type="match status" value="1"/>
</dbReference>
<protein>
    <submittedName>
        <fullName evidence="6">ATP-binding protein</fullName>
    </submittedName>
</protein>
<evidence type="ECO:0000256" key="2">
    <source>
        <dbReference type="SAM" id="Coils"/>
    </source>
</evidence>
<keyword evidence="2" id="KW-0175">Coiled coil</keyword>
<accession>A0ABV7BVH4</accession>
<feature type="domain" description="HPt" evidence="5">
    <location>
        <begin position="1"/>
        <end position="105"/>
    </location>
</feature>
<gene>
    <name evidence="6" type="ORF">ACFOD3_09200</name>
</gene>
<feature type="modified residue" description="Phosphohistidine" evidence="1">
    <location>
        <position position="44"/>
    </location>
</feature>
<dbReference type="CDD" id="cd16916">
    <property type="entry name" value="HATPase_CheA-like"/>
    <property type="match status" value="1"/>
</dbReference>
<dbReference type="Pfam" id="PF02518">
    <property type="entry name" value="HATPase_c"/>
    <property type="match status" value="1"/>
</dbReference>
<keyword evidence="6" id="KW-0547">Nucleotide-binding</keyword>
<dbReference type="PROSITE" id="PS50894">
    <property type="entry name" value="HPT"/>
    <property type="match status" value="1"/>
</dbReference>
<keyword evidence="6" id="KW-0067">ATP-binding</keyword>
<dbReference type="PANTHER" id="PTHR43395">
    <property type="entry name" value="SENSOR HISTIDINE KINASE CHEA"/>
    <property type="match status" value="1"/>
</dbReference>
<evidence type="ECO:0000256" key="1">
    <source>
        <dbReference type="PROSITE-ProRule" id="PRU00110"/>
    </source>
</evidence>
<dbReference type="Pfam" id="PF01584">
    <property type="entry name" value="CheW"/>
    <property type="match status" value="1"/>
</dbReference>
<name>A0ABV7BVH4_9PROT</name>
<evidence type="ECO:0000256" key="3">
    <source>
        <dbReference type="SAM" id="MobiDB-lite"/>
    </source>
</evidence>